<feature type="compositionally biased region" description="Low complexity" evidence="5">
    <location>
        <begin position="186"/>
        <end position="199"/>
    </location>
</feature>
<evidence type="ECO:0000256" key="1">
    <source>
        <dbReference type="ARBA" id="ARBA00022723"/>
    </source>
</evidence>
<dbReference type="InterPro" id="IPR000571">
    <property type="entry name" value="Znf_CCCH"/>
</dbReference>
<keyword evidence="6" id="KW-1133">Transmembrane helix</keyword>
<dbReference type="PANTHER" id="PTHR14493">
    <property type="entry name" value="UNKEMPT FAMILY MEMBER"/>
    <property type="match status" value="1"/>
</dbReference>
<reference evidence="8 9" key="1">
    <citation type="submission" date="2024-08" db="EMBL/GenBank/DDBJ databases">
        <title>Gnathostoma spinigerum genome.</title>
        <authorList>
            <person name="Gonzalez-Bertolin B."/>
            <person name="Monzon S."/>
            <person name="Zaballos A."/>
            <person name="Jimenez P."/>
            <person name="Dekumyoy P."/>
            <person name="Varona S."/>
            <person name="Cuesta I."/>
            <person name="Sumanam S."/>
            <person name="Adisakwattana P."/>
            <person name="Gasser R.B."/>
            <person name="Hernandez-Gonzalez A."/>
            <person name="Young N.D."/>
            <person name="Perteguer M.J."/>
        </authorList>
    </citation>
    <scope>NUCLEOTIDE SEQUENCE [LARGE SCALE GENOMIC DNA]</scope>
    <source>
        <strain evidence="8">AL3</strain>
        <tissue evidence="8">Liver</tissue>
    </source>
</reference>
<feature type="region of interest" description="Disordered" evidence="5">
    <location>
        <begin position="180"/>
        <end position="199"/>
    </location>
</feature>
<dbReference type="InterPro" id="IPR036855">
    <property type="entry name" value="Znf_CCCH_sf"/>
</dbReference>
<dbReference type="GO" id="GO:0008270">
    <property type="term" value="F:zinc ion binding"/>
    <property type="evidence" value="ECO:0007669"/>
    <property type="project" value="UniProtKB-KW"/>
</dbReference>
<keyword evidence="3 4" id="KW-0862">Zinc</keyword>
<evidence type="ECO:0000256" key="2">
    <source>
        <dbReference type="ARBA" id="ARBA00022771"/>
    </source>
</evidence>
<feature type="zinc finger region" description="C3H1-type" evidence="4">
    <location>
        <begin position="128"/>
        <end position="156"/>
    </location>
</feature>
<dbReference type="EMBL" id="JBGFUD010016332">
    <property type="protein sequence ID" value="MFH4984281.1"/>
    <property type="molecule type" value="Genomic_DNA"/>
</dbReference>
<keyword evidence="1 4" id="KW-0479">Metal-binding</keyword>
<evidence type="ECO:0000256" key="5">
    <source>
        <dbReference type="SAM" id="MobiDB-lite"/>
    </source>
</evidence>
<dbReference type="InterPro" id="IPR057296">
    <property type="entry name" value="UNK_Znf_5"/>
</dbReference>
<evidence type="ECO:0000256" key="6">
    <source>
        <dbReference type="SAM" id="Phobius"/>
    </source>
</evidence>
<keyword evidence="2 4" id="KW-0863">Zinc-finger</keyword>
<feature type="transmembrane region" description="Helical" evidence="6">
    <location>
        <begin position="50"/>
        <end position="68"/>
    </location>
</feature>
<evidence type="ECO:0000256" key="3">
    <source>
        <dbReference type="ARBA" id="ARBA00022833"/>
    </source>
</evidence>
<organism evidence="8 9">
    <name type="scientific">Gnathostoma spinigerum</name>
    <dbReference type="NCBI Taxonomy" id="75299"/>
    <lineage>
        <taxon>Eukaryota</taxon>
        <taxon>Metazoa</taxon>
        <taxon>Ecdysozoa</taxon>
        <taxon>Nematoda</taxon>
        <taxon>Chromadorea</taxon>
        <taxon>Rhabditida</taxon>
        <taxon>Spirurina</taxon>
        <taxon>Gnathostomatomorpha</taxon>
        <taxon>Gnathostomatoidea</taxon>
        <taxon>Gnathostomatidae</taxon>
        <taxon>Gnathostoma</taxon>
    </lineage>
</organism>
<dbReference type="Pfam" id="PF23261">
    <property type="entry name" value="zf-CCCH_11"/>
    <property type="match status" value="1"/>
</dbReference>
<keyword evidence="6" id="KW-0812">Transmembrane</keyword>
<name>A0ABD6F271_9BILA</name>
<gene>
    <name evidence="8" type="ORF">AB6A40_010990</name>
</gene>
<dbReference type="AlphaFoldDB" id="A0ABD6F271"/>
<comment type="caution">
    <text evidence="8">The sequence shown here is derived from an EMBL/GenBank/DDBJ whole genome shotgun (WGS) entry which is preliminary data.</text>
</comment>
<feature type="transmembrane region" description="Helical" evidence="6">
    <location>
        <begin position="17"/>
        <end position="38"/>
    </location>
</feature>
<proteinExistence type="predicted"/>
<dbReference type="SMART" id="SM00356">
    <property type="entry name" value="ZnF_C3H1"/>
    <property type="match status" value="2"/>
</dbReference>
<evidence type="ECO:0000256" key="4">
    <source>
        <dbReference type="PROSITE-ProRule" id="PRU00723"/>
    </source>
</evidence>
<dbReference type="SUPFAM" id="SSF90229">
    <property type="entry name" value="CCCH zinc finger"/>
    <property type="match status" value="1"/>
</dbReference>
<sequence length="355" mass="39317">MFYHTIKPSCVVNLLDYVGRAMLALIIIIPKISGGRLLYINIGTVPSRKLFLAGYGFKSLALCIFLLFSRCTEYCFFCAYLSLRSIFRSTPCPAAKTVDEWLSPEQCENGDDCGYCHTRTEQQFHPEIYKSTKCNDIVEHGYCPRAVFCAFAHHESEFHIQRTPYRKPIERPTTPIPLQQVSRCGSNLSPSSHADSSSADVSSLISSSTTAYSVLLDQSENESLSYLKDDDLTVKTYSKALGYDPTQISPRSSVDSAIGRIRTSSFTLGQLDLGCSVTSDNIVSSLPTFSSLSSVRRLTAEKPSRTLPLAIDELSVEDVTSAISSLSNRQQQTQGNDILTSTSRDLSHFNLIKSF</sequence>
<evidence type="ECO:0000313" key="8">
    <source>
        <dbReference type="EMBL" id="MFH4984281.1"/>
    </source>
</evidence>
<evidence type="ECO:0000259" key="7">
    <source>
        <dbReference type="PROSITE" id="PS50103"/>
    </source>
</evidence>
<dbReference type="Proteomes" id="UP001608902">
    <property type="component" value="Unassembled WGS sequence"/>
</dbReference>
<dbReference type="PANTHER" id="PTHR14493:SF50">
    <property type="entry name" value="RING FINGER PROTEIN UNKEMPT"/>
    <property type="match status" value="1"/>
</dbReference>
<dbReference type="PROSITE" id="PS50103">
    <property type="entry name" value="ZF_C3H1"/>
    <property type="match status" value="1"/>
</dbReference>
<evidence type="ECO:0000313" key="9">
    <source>
        <dbReference type="Proteomes" id="UP001608902"/>
    </source>
</evidence>
<keyword evidence="9" id="KW-1185">Reference proteome</keyword>
<protein>
    <recommendedName>
        <fullName evidence="7">C3H1-type domain-containing protein</fullName>
    </recommendedName>
</protein>
<accession>A0ABD6F271</accession>
<dbReference type="InterPro" id="IPR045234">
    <property type="entry name" value="Unkempt-like"/>
</dbReference>
<dbReference type="Gene3D" id="3.30.1370.210">
    <property type="match status" value="1"/>
</dbReference>
<feature type="domain" description="C3H1-type" evidence="7">
    <location>
        <begin position="128"/>
        <end position="156"/>
    </location>
</feature>
<keyword evidence="6" id="KW-0472">Membrane</keyword>